<dbReference type="EMBL" id="JAWQEG010001964">
    <property type="protein sequence ID" value="KAK3875465.1"/>
    <property type="molecule type" value="Genomic_DNA"/>
</dbReference>
<proteinExistence type="predicted"/>
<protein>
    <submittedName>
        <fullName evidence="1">Uncharacterized protein</fullName>
    </submittedName>
</protein>
<evidence type="ECO:0000313" key="2">
    <source>
        <dbReference type="Proteomes" id="UP001286313"/>
    </source>
</evidence>
<gene>
    <name evidence="1" type="ORF">Pcinc_019677</name>
</gene>
<evidence type="ECO:0000313" key="1">
    <source>
        <dbReference type="EMBL" id="KAK3875465.1"/>
    </source>
</evidence>
<keyword evidence="2" id="KW-1185">Reference proteome</keyword>
<sequence>MHIKLWNLVSVASRSLAENYITPTSPVPSARTCILHIERASTSDPPRSEVLSFNPQKWAVVKKAVSLRKLKKNFPISKYFQVVQSLPDDVDTSHGYHVQCYKNFTAVPQDLKTAPGDAKAKQLRSSAPPSPALSSTGVFSIQCIFCKKVQRKKGQTEERLMSCETKQAEATIKDAVKARNDHELLASIASIDFIAKEVKYHHSCRRLYTKLASSIGSPVDDKMHTSIRALTGNVVYVKGLPVEAMCSAFDYIHSPEAAIRKAALILRQEIKGVQKMPLPEYPTLQDLKAGEGSPPEILLMFFRVLYGGLSAVPCSPRVERYASSIIQDALFMTS</sequence>
<comment type="caution">
    <text evidence="1">The sequence shown here is derived from an EMBL/GenBank/DDBJ whole genome shotgun (WGS) entry which is preliminary data.</text>
</comment>
<organism evidence="1 2">
    <name type="scientific">Petrolisthes cinctipes</name>
    <name type="common">Flat porcelain crab</name>
    <dbReference type="NCBI Taxonomy" id="88211"/>
    <lineage>
        <taxon>Eukaryota</taxon>
        <taxon>Metazoa</taxon>
        <taxon>Ecdysozoa</taxon>
        <taxon>Arthropoda</taxon>
        <taxon>Crustacea</taxon>
        <taxon>Multicrustacea</taxon>
        <taxon>Malacostraca</taxon>
        <taxon>Eumalacostraca</taxon>
        <taxon>Eucarida</taxon>
        <taxon>Decapoda</taxon>
        <taxon>Pleocyemata</taxon>
        <taxon>Anomura</taxon>
        <taxon>Galatheoidea</taxon>
        <taxon>Porcellanidae</taxon>
        <taxon>Petrolisthes</taxon>
    </lineage>
</organism>
<name>A0AAE1FL29_PETCI</name>
<reference evidence="1" key="1">
    <citation type="submission" date="2023-10" db="EMBL/GenBank/DDBJ databases">
        <title>Genome assemblies of two species of porcelain crab, Petrolisthes cinctipes and Petrolisthes manimaculis (Anomura: Porcellanidae).</title>
        <authorList>
            <person name="Angst P."/>
        </authorList>
    </citation>
    <scope>NUCLEOTIDE SEQUENCE</scope>
    <source>
        <strain evidence="1">PB745_01</strain>
        <tissue evidence="1">Gill</tissue>
    </source>
</reference>
<accession>A0AAE1FL29</accession>
<dbReference type="AlphaFoldDB" id="A0AAE1FL29"/>
<dbReference type="Proteomes" id="UP001286313">
    <property type="component" value="Unassembled WGS sequence"/>
</dbReference>